<dbReference type="EMBL" id="BAABDE010000006">
    <property type="protein sequence ID" value="GAA3781417.1"/>
    <property type="molecule type" value="Genomic_DNA"/>
</dbReference>
<name>A0ABP7H8D1_9ACTN</name>
<gene>
    <name evidence="2" type="ORF">GCM10022403_014900</name>
</gene>
<comment type="caution">
    <text evidence="2">The sequence shown here is derived from an EMBL/GenBank/DDBJ whole genome shotgun (WGS) entry which is preliminary data.</text>
</comment>
<dbReference type="Proteomes" id="UP001501009">
    <property type="component" value="Unassembled WGS sequence"/>
</dbReference>
<evidence type="ECO:0000256" key="1">
    <source>
        <dbReference type="SAM" id="MobiDB-lite"/>
    </source>
</evidence>
<accession>A0ABP7H8D1</accession>
<feature type="compositionally biased region" description="Low complexity" evidence="1">
    <location>
        <begin position="64"/>
        <end position="75"/>
    </location>
</feature>
<keyword evidence="3" id="KW-1185">Reference proteome</keyword>
<sequence length="112" mass="11392">MKPRGDGGAADGKNAGAAGELRRHCFARFPTTGQRLAPRPPSEPPPACWGRTLQPPAGTSQPVRCSSLLSPSRSPTHLLGSHPPAVGRHLPACSASEPAVAVPIPTPPAGAL</sequence>
<protein>
    <submittedName>
        <fullName evidence="2">Uncharacterized protein</fullName>
    </submittedName>
</protein>
<evidence type="ECO:0000313" key="2">
    <source>
        <dbReference type="EMBL" id="GAA3781417.1"/>
    </source>
</evidence>
<evidence type="ECO:0000313" key="3">
    <source>
        <dbReference type="Proteomes" id="UP001501009"/>
    </source>
</evidence>
<organism evidence="2 3">
    <name type="scientific">Streptomyces coacervatus</name>
    <dbReference type="NCBI Taxonomy" id="647381"/>
    <lineage>
        <taxon>Bacteria</taxon>
        <taxon>Bacillati</taxon>
        <taxon>Actinomycetota</taxon>
        <taxon>Actinomycetes</taxon>
        <taxon>Kitasatosporales</taxon>
        <taxon>Streptomycetaceae</taxon>
        <taxon>Streptomyces</taxon>
    </lineage>
</organism>
<reference evidence="3" key="1">
    <citation type="journal article" date="2019" name="Int. J. Syst. Evol. Microbiol.">
        <title>The Global Catalogue of Microorganisms (GCM) 10K type strain sequencing project: providing services to taxonomists for standard genome sequencing and annotation.</title>
        <authorList>
            <consortium name="The Broad Institute Genomics Platform"/>
            <consortium name="The Broad Institute Genome Sequencing Center for Infectious Disease"/>
            <person name="Wu L."/>
            <person name="Ma J."/>
        </authorList>
    </citation>
    <scope>NUCLEOTIDE SEQUENCE [LARGE SCALE GENOMIC DNA]</scope>
    <source>
        <strain evidence="3">JCM 17138</strain>
    </source>
</reference>
<feature type="compositionally biased region" description="Gly residues" evidence="1">
    <location>
        <begin position="1"/>
        <end position="10"/>
    </location>
</feature>
<proteinExistence type="predicted"/>
<feature type="compositionally biased region" description="Pro residues" evidence="1">
    <location>
        <begin position="38"/>
        <end position="47"/>
    </location>
</feature>
<feature type="region of interest" description="Disordered" evidence="1">
    <location>
        <begin position="1"/>
        <end position="85"/>
    </location>
</feature>